<accession>A0AAV8YYX3</accession>
<name>A0AAV8YYX3_9CUCU</name>
<reference evidence="1" key="1">
    <citation type="journal article" date="2023" name="Insect Mol. Biol.">
        <title>Genome sequencing provides insights into the evolution of gene families encoding plant cell wall-degrading enzymes in longhorned beetles.</title>
        <authorList>
            <person name="Shin N.R."/>
            <person name="Okamura Y."/>
            <person name="Kirsch R."/>
            <person name="Pauchet Y."/>
        </authorList>
    </citation>
    <scope>NUCLEOTIDE SEQUENCE</scope>
    <source>
        <strain evidence="1">AMC_N1</strain>
    </source>
</reference>
<dbReference type="SUPFAM" id="SSF55394">
    <property type="entry name" value="Bactericidal permeability-increasing protein, BPI"/>
    <property type="match status" value="1"/>
</dbReference>
<dbReference type="InterPro" id="IPR020234">
    <property type="entry name" value="Mite_allergen_group-7"/>
</dbReference>
<evidence type="ECO:0000313" key="1">
    <source>
        <dbReference type="EMBL" id="KAJ8956945.1"/>
    </source>
</evidence>
<dbReference type="Gene3D" id="3.15.10.50">
    <property type="match status" value="1"/>
</dbReference>
<dbReference type="InterPro" id="IPR038602">
    <property type="entry name" value="Mite_allergen_7_sf"/>
</dbReference>
<keyword evidence="2" id="KW-1185">Reference proteome</keyword>
<sequence length="222" mass="24507">MNNDKRLIFRNGEIVAIIDDYADKVFENIEELIIHQGLDPVELEDTSLKLIPTGTIALSSGYLQNLSTLKRNGDVTVTYYSSSSTLEINVPIKFETLTVSYEYLTKILLLRIKGEAHGKVENLNIDVRLGFNFTTYEASLDNFDIGNTGKLSLIFTGNGLVDWIVNIMTTVVTTFLKPVILNMTKSVIRGGLQAALDAINSYIHSIIHPGVSTVANNLIAVL</sequence>
<protein>
    <submittedName>
        <fullName evidence="1">Uncharacterized protein</fullName>
    </submittedName>
</protein>
<dbReference type="Proteomes" id="UP001162162">
    <property type="component" value="Unassembled WGS sequence"/>
</dbReference>
<comment type="caution">
    <text evidence="1">The sequence shown here is derived from an EMBL/GenBank/DDBJ whole genome shotgun (WGS) entry which is preliminary data.</text>
</comment>
<organism evidence="1 2">
    <name type="scientific">Aromia moschata</name>
    <dbReference type="NCBI Taxonomy" id="1265417"/>
    <lineage>
        <taxon>Eukaryota</taxon>
        <taxon>Metazoa</taxon>
        <taxon>Ecdysozoa</taxon>
        <taxon>Arthropoda</taxon>
        <taxon>Hexapoda</taxon>
        <taxon>Insecta</taxon>
        <taxon>Pterygota</taxon>
        <taxon>Neoptera</taxon>
        <taxon>Endopterygota</taxon>
        <taxon>Coleoptera</taxon>
        <taxon>Polyphaga</taxon>
        <taxon>Cucujiformia</taxon>
        <taxon>Chrysomeloidea</taxon>
        <taxon>Cerambycidae</taxon>
        <taxon>Cerambycinae</taxon>
        <taxon>Callichromatini</taxon>
        <taxon>Aromia</taxon>
    </lineage>
</organism>
<dbReference type="EMBL" id="JAPWTK010000027">
    <property type="protein sequence ID" value="KAJ8956945.1"/>
    <property type="molecule type" value="Genomic_DNA"/>
</dbReference>
<evidence type="ECO:0000313" key="2">
    <source>
        <dbReference type="Proteomes" id="UP001162162"/>
    </source>
</evidence>
<dbReference type="Pfam" id="PF16984">
    <property type="entry name" value="Grp7_allergen"/>
    <property type="match status" value="1"/>
</dbReference>
<dbReference type="InterPro" id="IPR017943">
    <property type="entry name" value="Bactericidal_perm-incr_a/b_dom"/>
</dbReference>
<proteinExistence type="predicted"/>
<dbReference type="GO" id="GO:0008289">
    <property type="term" value="F:lipid binding"/>
    <property type="evidence" value="ECO:0007669"/>
    <property type="project" value="InterPro"/>
</dbReference>
<gene>
    <name evidence="1" type="ORF">NQ318_014364</name>
</gene>
<dbReference type="AlphaFoldDB" id="A0AAV8YYX3"/>